<dbReference type="InterPro" id="IPR041640">
    <property type="entry name" value="Tyrosinase_C"/>
</dbReference>
<feature type="chain" id="PRO_5042902470" description="tyrosinase" evidence="11">
    <location>
        <begin position="28"/>
        <end position="614"/>
    </location>
</feature>
<dbReference type="PANTHER" id="PTHR11474">
    <property type="entry name" value="TYROSINASE FAMILY MEMBER"/>
    <property type="match status" value="1"/>
</dbReference>
<feature type="signal peptide" evidence="11">
    <location>
        <begin position="1"/>
        <end position="27"/>
    </location>
</feature>
<evidence type="ECO:0000256" key="10">
    <source>
        <dbReference type="ARBA" id="ARBA00048881"/>
    </source>
</evidence>
<dbReference type="PROSITE" id="PS00498">
    <property type="entry name" value="TYROSINASE_2"/>
    <property type="match status" value="1"/>
</dbReference>
<dbReference type="GO" id="GO:0004503">
    <property type="term" value="F:tyrosinase activity"/>
    <property type="evidence" value="ECO:0007669"/>
    <property type="project" value="UniProtKB-EC"/>
</dbReference>
<evidence type="ECO:0000259" key="13">
    <source>
        <dbReference type="PROSITE" id="PS00498"/>
    </source>
</evidence>
<reference evidence="14" key="1">
    <citation type="submission" date="2023-01" db="EMBL/GenBank/DDBJ databases">
        <title>Exophiala dermititidis isolated from Cystic Fibrosis Patient.</title>
        <authorList>
            <person name="Kurbessoian T."/>
            <person name="Crocker A."/>
            <person name="Murante D."/>
            <person name="Hogan D.A."/>
            <person name="Stajich J.E."/>
        </authorList>
    </citation>
    <scope>NUCLEOTIDE SEQUENCE</scope>
    <source>
        <strain evidence="14">Ex8</strain>
    </source>
</reference>
<evidence type="ECO:0000256" key="9">
    <source>
        <dbReference type="ARBA" id="ARBA00048233"/>
    </source>
</evidence>
<accession>A0AAN6IWZ5</accession>
<evidence type="ECO:0000256" key="7">
    <source>
        <dbReference type="ARBA" id="ARBA00023033"/>
    </source>
</evidence>
<dbReference type="PANTHER" id="PTHR11474:SF76">
    <property type="entry name" value="SHKT DOMAIN-CONTAINING PROTEIN"/>
    <property type="match status" value="1"/>
</dbReference>
<dbReference type="Pfam" id="PF18132">
    <property type="entry name" value="Tyrosinase_C"/>
    <property type="match status" value="1"/>
</dbReference>
<evidence type="ECO:0000259" key="12">
    <source>
        <dbReference type="PROSITE" id="PS00497"/>
    </source>
</evidence>
<dbReference type="EC" id="1.14.18.1" evidence="3"/>
<dbReference type="EMBL" id="JAJGCB010000002">
    <property type="protein sequence ID" value="KAJ8994305.1"/>
    <property type="molecule type" value="Genomic_DNA"/>
</dbReference>
<keyword evidence="6" id="KW-0186">Copper</keyword>
<comment type="cofactor">
    <cofactor evidence="1">
        <name>Cu(2+)</name>
        <dbReference type="ChEBI" id="CHEBI:29036"/>
    </cofactor>
</comment>
<comment type="catalytic activity">
    <reaction evidence="9">
        <text>2 L-dopa + O2 = 2 L-dopaquinone + 2 H2O</text>
        <dbReference type="Rhea" id="RHEA:34287"/>
        <dbReference type="ChEBI" id="CHEBI:15377"/>
        <dbReference type="ChEBI" id="CHEBI:15379"/>
        <dbReference type="ChEBI" id="CHEBI:57504"/>
        <dbReference type="ChEBI" id="CHEBI:57924"/>
        <dbReference type="EC" id="1.14.18.1"/>
    </reaction>
</comment>
<keyword evidence="5" id="KW-0560">Oxidoreductase</keyword>
<keyword evidence="11" id="KW-0732">Signal</keyword>
<dbReference type="PRINTS" id="PR00092">
    <property type="entry name" value="TYROSINASE"/>
</dbReference>
<comment type="similarity">
    <text evidence="2">Belongs to the tyrosinase family.</text>
</comment>
<evidence type="ECO:0000256" key="3">
    <source>
        <dbReference type="ARBA" id="ARBA00011906"/>
    </source>
</evidence>
<dbReference type="InterPro" id="IPR008922">
    <property type="entry name" value="Di-copper_centre_dom_sf"/>
</dbReference>
<dbReference type="Gene3D" id="1.10.1280.10">
    <property type="entry name" value="Di-copper center containing domain from catechol oxidase"/>
    <property type="match status" value="1"/>
</dbReference>
<feature type="domain" description="Tyrosinase copper-binding" evidence="12">
    <location>
        <begin position="110"/>
        <end position="127"/>
    </location>
</feature>
<dbReference type="Pfam" id="PF00264">
    <property type="entry name" value="Tyrosinase"/>
    <property type="match status" value="1"/>
</dbReference>
<organism evidence="14 15">
    <name type="scientific">Exophiala dermatitidis</name>
    <name type="common">Black yeast-like fungus</name>
    <name type="synonym">Wangiella dermatitidis</name>
    <dbReference type="NCBI Taxonomy" id="5970"/>
    <lineage>
        <taxon>Eukaryota</taxon>
        <taxon>Fungi</taxon>
        <taxon>Dikarya</taxon>
        <taxon>Ascomycota</taxon>
        <taxon>Pezizomycotina</taxon>
        <taxon>Eurotiomycetes</taxon>
        <taxon>Chaetothyriomycetidae</taxon>
        <taxon>Chaetothyriales</taxon>
        <taxon>Herpotrichiellaceae</taxon>
        <taxon>Exophiala</taxon>
    </lineage>
</organism>
<protein>
    <recommendedName>
        <fullName evidence="3">tyrosinase</fullName>
        <ecNumber evidence="3">1.14.18.1</ecNumber>
    </recommendedName>
</protein>
<sequence length="614" mass="66563">MLSAFGRSGLRAYSLLVLLGSLNCLLAFKITGATGGVDSTTGARPLRTEIGQFSTSGVPFDLFVLSLIAFQAVNQSNPLSYFQVSGIHGFPRIPWDGVVGTGSYPGFCTHAATPFPTWHRPYMALFEQVLWMHAQDIAATFPSSQRTEYQNAALSLRVPYWDWAINPALPDVVTQPQISINTPSGRKTVKNPLYSYVFQSDAAGNGFPSSDPMANFGETVRWWNTATQSSNQSAANAALMANAPTILSLTYQLFTAVTNYTYFSCTWPGGQGGVANNIEAIHNSIHNSVGGYGHMQFPEVAGFDPVFWLHHANVDRLFAMWQALYPDSFLVPTVNAYGSYYEGVGFVDSGTSALAPFHSDDGSTMFTSDAVRSIKTFGYSYPELPDWEMSASQLAANVRTSVNILYNPISNSTTARKKRSQQPRSANLADSFGSVTLDLARRMNVNNLGRQWSIAVLVDRFAFETSFLIDFFMGEAPADVPARVTAKNLIGTYAQFGPANATLIHPDGYPGGQVQGEISMTHTLAAGVLRGVLQDLSPRSVVPLLRMGLNWKARTAAGQDVPLSDLSGLAISVFSRSLVPTTSRDRFPVYGAVQWQDSVTEGKPQGAGRTSAYA</sequence>
<evidence type="ECO:0000256" key="2">
    <source>
        <dbReference type="ARBA" id="ARBA00009928"/>
    </source>
</evidence>
<dbReference type="GO" id="GO:0046872">
    <property type="term" value="F:metal ion binding"/>
    <property type="evidence" value="ECO:0007669"/>
    <property type="project" value="UniProtKB-KW"/>
</dbReference>
<evidence type="ECO:0000256" key="6">
    <source>
        <dbReference type="ARBA" id="ARBA00023008"/>
    </source>
</evidence>
<dbReference type="PROSITE" id="PS00497">
    <property type="entry name" value="TYROSINASE_1"/>
    <property type="match status" value="1"/>
</dbReference>
<dbReference type="InterPro" id="IPR002227">
    <property type="entry name" value="Tyrosinase_Cu-bd"/>
</dbReference>
<dbReference type="GO" id="GO:0042438">
    <property type="term" value="P:melanin biosynthetic process"/>
    <property type="evidence" value="ECO:0007669"/>
    <property type="project" value="UniProtKB-KW"/>
</dbReference>
<evidence type="ECO:0000313" key="14">
    <source>
        <dbReference type="EMBL" id="KAJ8994305.1"/>
    </source>
</evidence>
<keyword evidence="4" id="KW-0479">Metal-binding</keyword>
<evidence type="ECO:0000256" key="1">
    <source>
        <dbReference type="ARBA" id="ARBA00001973"/>
    </source>
</evidence>
<feature type="domain" description="Tyrosinase copper-binding" evidence="13">
    <location>
        <begin position="304"/>
        <end position="315"/>
    </location>
</feature>
<comment type="catalytic activity">
    <reaction evidence="10">
        <text>L-tyrosine + O2 = L-dopaquinone + H2O</text>
        <dbReference type="Rhea" id="RHEA:18117"/>
        <dbReference type="ChEBI" id="CHEBI:15377"/>
        <dbReference type="ChEBI" id="CHEBI:15379"/>
        <dbReference type="ChEBI" id="CHEBI:57924"/>
        <dbReference type="ChEBI" id="CHEBI:58315"/>
        <dbReference type="EC" id="1.14.18.1"/>
    </reaction>
</comment>
<dbReference type="InterPro" id="IPR050316">
    <property type="entry name" value="Tyrosinase/Hemocyanin"/>
</dbReference>
<comment type="caution">
    <text evidence="14">The sequence shown here is derived from an EMBL/GenBank/DDBJ whole genome shotgun (WGS) entry which is preliminary data.</text>
</comment>
<proteinExistence type="inferred from homology"/>
<evidence type="ECO:0000256" key="11">
    <source>
        <dbReference type="SAM" id="SignalP"/>
    </source>
</evidence>
<gene>
    <name evidence="14" type="ORF">HRR80_001028</name>
</gene>
<dbReference type="Proteomes" id="UP001161757">
    <property type="component" value="Unassembled WGS sequence"/>
</dbReference>
<keyword evidence="7" id="KW-0503">Monooxygenase</keyword>
<keyword evidence="8" id="KW-0470">Melanin biosynthesis</keyword>
<dbReference type="AlphaFoldDB" id="A0AAN6IWZ5"/>
<evidence type="ECO:0000256" key="8">
    <source>
        <dbReference type="ARBA" id="ARBA00023101"/>
    </source>
</evidence>
<evidence type="ECO:0000256" key="5">
    <source>
        <dbReference type="ARBA" id="ARBA00023002"/>
    </source>
</evidence>
<evidence type="ECO:0000313" key="15">
    <source>
        <dbReference type="Proteomes" id="UP001161757"/>
    </source>
</evidence>
<name>A0AAN6IWZ5_EXODE</name>
<evidence type="ECO:0000256" key="4">
    <source>
        <dbReference type="ARBA" id="ARBA00022723"/>
    </source>
</evidence>
<dbReference type="SUPFAM" id="SSF48056">
    <property type="entry name" value="Di-copper centre-containing domain"/>
    <property type="match status" value="1"/>
</dbReference>